<keyword evidence="3" id="KW-0472">Membrane</keyword>
<gene>
    <name evidence="5" type="ORF">AERYTH_08215</name>
</gene>
<dbReference type="GO" id="GO:0030313">
    <property type="term" value="C:cell envelope"/>
    <property type="evidence" value="ECO:0007669"/>
    <property type="project" value="UniProtKB-SubCell"/>
</dbReference>
<dbReference type="Gene3D" id="2.50.20.20">
    <property type="match status" value="1"/>
</dbReference>
<dbReference type="KEGG" id="aer:AERYTH_08215"/>
<keyword evidence="6" id="KW-1185">Reference proteome</keyword>
<keyword evidence="4" id="KW-0732">Signal</keyword>
<comment type="similarity">
    <text evidence="2">Belongs to the LppX/LprAFG lipoprotein family.</text>
</comment>
<dbReference type="Pfam" id="PF07161">
    <property type="entry name" value="LppX_LprAFG"/>
    <property type="match status" value="1"/>
</dbReference>
<dbReference type="Proteomes" id="UP000067689">
    <property type="component" value="Chromosome"/>
</dbReference>
<evidence type="ECO:0000256" key="2">
    <source>
        <dbReference type="ARBA" id="ARBA00009194"/>
    </source>
</evidence>
<accession>A0A0U4CNK0</accession>
<feature type="signal peptide" evidence="4">
    <location>
        <begin position="1"/>
        <end position="20"/>
    </location>
</feature>
<evidence type="ECO:0008006" key="7">
    <source>
        <dbReference type="Google" id="ProtNLM"/>
    </source>
</evidence>
<dbReference type="STRING" id="2041.AERYTH_08215"/>
<evidence type="ECO:0000256" key="1">
    <source>
        <dbReference type="ARBA" id="ARBA00004196"/>
    </source>
</evidence>
<evidence type="ECO:0000313" key="5">
    <source>
        <dbReference type="EMBL" id="ALX04678.1"/>
    </source>
</evidence>
<comment type="subcellular location">
    <subcellularLocation>
        <location evidence="1">Cell envelope</location>
    </subcellularLocation>
</comment>
<dbReference type="PROSITE" id="PS51257">
    <property type="entry name" value="PROKAR_LIPOPROTEIN"/>
    <property type="match status" value="1"/>
</dbReference>
<dbReference type="EMBL" id="CP011502">
    <property type="protein sequence ID" value="ALX04678.1"/>
    <property type="molecule type" value="Genomic_DNA"/>
</dbReference>
<proteinExistence type="inferred from homology"/>
<evidence type="ECO:0000313" key="6">
    <source>
        <dbReference type="Proteomes" id="UP000067689"/>
    </source>
</evidence>
<evidence type="ECO:0000256" key="4">
    <source>
        <dbReference type="SAM" id="SignalP"/>
    </source>
</evidence>
<dbReference type="AlphaFoldDB" id="A0A0U4CNK0"/>
<sequence>MSPLRAALLPLALVLAVLLAGCTGGGDDGGSTDTAAVQKRLDAAKKTIDDAETVDVSLTTSSVPDGVSGLLSATGKGNHSPAFEGDVKVSSGGATLTAKVIAVDGTVYANTGITPGYLTIDPASLKAPDPAGLLDPDSGLTSILASTEDLKTGDQSRDGRDVLTSVTGTLPGSVVADIIPSASRQGTFTVTYRLTDEDELRDAKMTGPFYGEGSKVTYTVKLATSDEPVTITAPAATGGR</sequence>
<dbReference type="InterPro" id="IPR009830">
    <property type="entry name" value="LppX/LprAFG"/>
</dbReference>
<reference evidence="5 6" key="1">
    <citation type="journal article" date="1991" name="Int. J. Syst. Bacteriol.">
        <title>Description of the erythromycin-producing bacterium Arthrobacter sp. strain NRRL B-3381 as Aeromicrobium erythreum gen. nov., sp. nov.</title>
        <authorList>
            <person name="Miller E.S."/>
            <person name="Woese C.R."/>
            <person name="Brenner S."/>
        </authorList>
    </citation>
    <scope>NUCLEOTIDE SEQUENCE [LARGE SCALE GENOMIC DNA]</scope>
    <source>
        <strain evidence="5 6">AR18</strain>
    </source>
</reference>
<keyword evidence="3" id="KW-1003">Cell membrane</keyword>
<dbReference type="InterPro" id="IPR029046">
    <property type="entry name" value="LolA/LolB/LppX"/>
</dbReference>
<feature type="chain" id="PRO_5038587740" description="LppX_LprAFG lipoprotein" evidence="4">
    <location>
        <begin position="21"/>
        <end position="240"/>
    </location>
</feature>
<evidence type="ECO:0000256" key="3">
    <source>
        <dbReference type="ARBA" id="ARBA00022475"/>
    </source>
</evidence>
<name>A0A0U4CNK0_9ACTN</name>
<organism evidence="5 6">
    <name type="scientific">Aeromicrobium erythreum</name>
    <dbReference type="NCBI Taxonomy" id="2041"/>
    <lineage>
        <taxon>Bacteria</taxon>
        <taxon>Bacillati</taxon>
        <taxon>Actinomycetota</taxon>
        <taxon>Actinomycetes</taxon>
        <taxon>Propionibacteriales</taxon>
        <taxon>Nocardioidaceae</taxon>
        <taxon>Aeromicrobium</taxon>
    </lineage>
</organism>
<protein>
    <recommendedName>
        <fullName evidence="7">LppX_LprAFG lipoprotein</fullName>
    </recommendedName>
</protein>
<dbReference type="SUPFAM" id="SSF89392">
    <property type="entry name" value="Prokaryotic lipoproteins and lipoprotein localization factors"/>
    <property type="match status" value="1"/>
</dbReference>
<dbReference type="CDD" id="cd16334">
    <property type="entry name" value="LppX-like"/>
    <property type="match status" value="1"/>
</dbReference>
<dbReference type="PATRIC" id="fig|2041.4.peg.1723"/>